<evidence type="ECO:0000313" key="3">
    <source>
        <dbReference type="WBParaSite" id="MBELARI_LOCUS4577"/>
    </source>
</evidence>
<dbReference type="AlphaFoldDB" id="A0AAF3FCH8"/>
<protein>
    <submittedName>
        <fullName evidence="3">Uncharacterized protein</fullName>
    </submittedName>
</protein>
<sequence length="95" mass="11122">MSFFRSFALFAALLLVVRCWSNSAQGIDDHEAQAYLNRRMAALRQLETGRALSSPWDQELKKRSPHQIEQRSALNSFKNCYFSPIQCVLMERRRK</sequence>
<organism evidence="2 3">
    <name type="scientific">Mesorhabditis belari</name>
    <dbReference type="NCBI Taxonomy" id="2138241"/>
    <lineage>
        <taxon>Eukaryota</taxon>
        <taxon>Metazoa</taxon>
        <taxon>Ecdysozoa</taxon>
        <taxon>Nematoda</taxon>
        <taxon>Chromadorea</taxon>
        <taxon>Rhabditida</taxon>
        <taxon>Rhabditina</taxon>
        <taxon>Rhabditomorpha</taxon>
        <taxon>Rhabditoidea</taxon>
        <taxon>Rhabditidae</taxon>
        <taxon>Mesorhabditinae</taxon>
        <taxon>Mesorhabditis</taxon>
    </lineage>
</organism>
<keyword evidence="1" id="KW-0732">Signal</keyword>
<name>A0AAF3FCH8_9BILA</name>
<feature type="chain" id="PRO_5042103792" evidence="1">
    <location>
        <begin position="27"/>
        <end position="95"/>
    </location>
</feature>
<feature type="signal peptide" evidence="1">
    <location>
        <begin position="1"/>
        <end position="26"/>
    </location>
</feature>
<reference evidence="3" key="1">
    <citation type="submission" date="2024-02" db="UniProtKB">
        <authorList>
            <consortium name="WormBaseParasite"/>
        </authorList>
    </citation>
    <scope>IDENTIFICATION</scope>
</reference>
<evidence type="ECO:0000256" key="1">
    <source>
        <dbReference type="SAM" id="SignalP"/>
    </source>
</evidence>
<keyword evidence="2" id="KW-1185">Reference proteome</keyword>
<evidence type="ECO:0000313" key="2">
    <source>
        <dbReference type="Proteomes" id="UP000887575"/>
    </source>
</evidence>
<accession>A0AAF3FCH8</accession>
<dbReference type="WBParaSite" id="MBELARI_LOCUS4577">
    <property type="protein sequence ID" value="MBELARI_LOCUS4577"/>
    <property type="gene ID" value="MBELARI_LOCUS4577"/>
</dbReference>
<proteinExistence type="predicted"/>
<dbReference type="Proteomes" id="UP000887575">
    <property type="component" value="Unassembled WGS sequence"/>
</dbReference>